<reference evidence="1" key="1">
    <citation type="submission" date="2014-09" db="EMBL/GenBank/DDBJ databases">
        <authorList>
            <person name="Magalhaes I.L.F."/>
            <person name="Oliveira U."/>
            <person name="Santos F.R."/>
            <person name="Vidigal T.H.D.A."/>
            <person name="Brescovit A.D."/>
            <person name="Santos A.J."/>
        </authorList>
    </citation>
    <scope>NUCLEOTIDE SEQUENCE</scope>
    <source>
        <tissue evidence="1">Shoot tissue taken approximately 20 cm above the soil surface</tissue>
    </source>
</reference>
<dbReference type="AlphaFoldDB" id="A0A0A9FDC2"/>
<name>A0A0A9FDC2_ARUDO</name>
<proteinExistence type="predicted"/>
<evidence type="ECO:0000313" key="1">
    <source>
        <dbReference type="EMBL" id="JAE10367.1"/>
    </source>
</evidence>
<reference evidence="1" key="2">
    <citation type="journal article" date="2015" name="Data Brief">
        <title>Shoot transcriptome of the giant reed, Arundo donax.</title>
        <authorList>
            <person name="Barrero R.A."/>
            <person name="Guerrero F.D."/>
            <person name="Moolhuijzen P."/>
            <person name="Goolsby J.A."/>
            <person name="Tidwell J."/>
            <person name="Bellgard S.E."/>
            <person name="Bellgard M.I."/>
        </authorList>
    </citation>
    <scope>NUCLEOTIDE SEQUENCE</scope>
    <source>
        <tissue evidence="1">Shoot tissue taken approximately 20 cm above the soil surface</tissue>
    </source>
</reference>
<organism evidence="1">
    <name type="scientific">Arundo donax</name>
    <name type="common">Giant reed</name>
    <name type="synonym">Donax arundinaceus</name>
    <dbReference type="NCBI Taxonomy" id="35708"/>
    <lineage>
        <taxon>Eukaryota</taxon>
        <taxon>Viridiplantae</taxon>
        <taxon>Streptophyta</taxon>
        <taxon>Embryophyta</taxon>
        <taxon>Tracheophyta</taxon>
        <taxon>Spermatophyta</taxon>
        <taxon>Magnoliopsida</taxon>
        <taxon>Liliopsida</taxon>
        <taxon>Poales</taxon>
        <taxon>Poaceae</taxon>
        <taxon>PACMAD clade</taxon>
        <taxon>Arundinoideae</taxon>
        <taxon>Arundineae</taxon>
        <taxon>Arundo</taxon>
    </lineage>
</organism>
<sequence>MLKLLELSSYCLISGFCFLALLVLFASQNSNCSLLKCLYQAS</sequence>
<protein>
    <submittedName>
        <fullName evidence="1">Uncharacterized protein</fullName>
    </submittedName>
</protein>
<dbReference type="EMBL" id="GBRH01187529">
    <property type="protein sequence ID" value="JAE10367.1"/>
    <property type="molecule type" value="Transcribed_RNA"/>
</dbReference>
<accession>A0A0A9FDC2</accession>